<comment type="caution">
    <text evidence="1">The sequence shown here is derived from an EMBL/GenBank/DDBJ whole genome shotgun (WGS) entry which is preliminary data.</text>
</comment>
<gene>
    <name evidence="1" type="ORF">BJY18_000308</name>
</gene>
<dbReference type="EMBL" id="JACHMG010000001">
    <property type="protein sequence ID" value="MBB4682823.1"/>
    <property type="molecule type" value="Genomic_DNA"/>
</dbReference>
<dbReference type="AlphaFoldDB" id="A0A840ILK8"/>
<keyword evidence="2" id="KW-1185">Reference proteome</keyword>
<accession>A0A840ILK8</accession>
<name>A0A840ILK8_9PSEU</name>
<organism evidence="1 2">
    <name type="scientific">Amycolatopsis jiangsuensis</name>
    <dbReference type="NCBI Taxonomy" id="1181879"/>
    <lineage>
        <taxon>Bacteria</taxon>
        <taxon>Bacillati</taxon>
        <taxon>Actinomycetota</taxon>
        <taxon>Actinomycetes</taxon>
        <taxon>Pseudonocardiales</taxon>
        <taxon>Pseudonocardiaceae</taxon>
        <taxon>Amycolatopsis</taxon>
    </lineage>
</organism>
<reference evidence="1 2" key="1">
    <citation type="submission" date="2020-08" db="EMBL/GenBank/DDBJ databases">
        <title>Sequencing the genomes of 1000 actinobacteria strains.</title>
        <authorList>
            <person name="Klenk H.-P."/>
        </authorList>
    </citation>
    <scope>NUCLEOTIDE SEQUENCE [LARGE SCALE GENOMIC DNA]</scope>
    <source>
        <strain evidence="1 2">DSM 45859</strain>
    </source>
</reference>
<protein>
    <submittedName>
        <fullName evidence="1">Uncharacterized protein</fullName>
    </submittedName>
</protein>
<evidence type="ECO:0000313" key="2">
    <source>
        <dbReference type="Proteomes" id="UP000581769"/>
    </source>
</evidence>
<proteinExistence type="predicted"/>
<sequence>MERRAVPASSRTGLAVLRTGRMVSRTGLAVLRTGPMVSRTGLTVCRAVLVPSVSRTDPTKLPA</sequence>
<dbReference type="Proteomes" id="UP000581769">
    <property type="component" value="Unassembled WGS sequence"/>
</dbReference>
<evidence type="ECO:0000313" key="1">
    <source>
        <dbReference type="EMBL" id="MBB4682823.1"/>
    </source>
</evidence>